<dbReference type="InterPro" id="IPR048866">
    <property type="entry name" value="ORC5_lid"/>
</dbReference>
<dbReference type="EMBL" id="LHPF02000009">
    <property type="protein sequence ID" value="PSC72732.1"/>
    <property type="molecule type" value="Genomic_DNA"/>
</dbReference>
<keyword evidence="4" id="KW-0547">Nucleotide-binding</keyword>
<dbReference type="Proteomes" id="UP000239649">
    <property type="component" value="Unassembled WGS sequence"/>
</dbReference>
<evidence type="ECO:0000256" key="7">
    <source>
        <dbReference type="SAM" id="MobiDB-lite"/>
    </source>
</evidence>
<dbReference type="AlphaFoldDB" id="A0A2P6VF65"/>
<evidence type="ECO:0000256" key="5">
    <source>
        <dbReference type="ARBA" id="ARBA00022840"/>
    </source>
</evidence>
<dbReference type="InterPro" id="IPR041664">
    <property type="entry name" value="AAA_16"/>
</dbReference>
<dbReference type="Pfam" id="PF14630">
    <property type="entry name" value="ORC5_C"/>
    <property type="match status" value="1"/>
</dbReference>
<evidence type="ECO:0000313" key="11">
    <source>
        <dbReference type="EMBL" id="PSC72732.1"/>
    </source>
</evidence>
<dbReference type="Pfam" id="PF21639">
    <property type="entry name" value="ORC5_lid"/>
    <property type="match status" value="1"/>
</dbReference>
<reference evidence="11 12" key="1">
    <citation type="journal article" date="2018" name="Plant J.">
        <title>Genome sequences of Chlorella sorokiniana UTEX 1602 and Micractinium conductrix SAG 241.80: implications to maltose excretion by a green alga.</title>
        <authorList>
            <person name="Arriola M.B."/>
            <person name="Velmurugan N."/>
            <person name="Zhang Y."/>
            <person name="Plunkett M.H."/>
            <person name="Hondzo H."/>
            <person name="Barney B.M."/>
        </authorList>
    </citation>
    <scope>NUCLEOTIDE SEQUENCE [LARGE SCALE GENOMIC DNA]</scope>
    <source>
        <strain evidence="11 12">SAG 241.80</strain>
    </source>
</reference>
<dbReference type="Gene3D" id="3.40.50.300">
    <property type="entry name" value="P-loop containing nucleotide triphosphate hydrolases"/>
    <property type="match status" value="1"/>
</dbReference>
<evidence type="ECO:0000256" key="2">
    <source>
        <dbReference type="ARBA" id="ARBA00006269"/>
    </source>
</evidence>
<evidence type="ECO:0000256" key="1">
    <source>
        <dbReference type="ARBA" id="ARBA00004123"/>
    </source>
</evidence>
<evidence type="ECO:0000259" key="9">
    <source>
        <dbReference type="Pfam" id="PF14630"/>
    </source>
</evidence>
<dbReference type="GO" id="GO:0006270">
    <property type="term" value="P:DNA replication initiation"/>
    <property type="evidence" value="ECO:0007669"/>
    <property type="project" value="TreeGrafter"/>
</dbReference>
<dbReference type="GO" id="GO:0005664">
    <property type="term" value="C:nuclear origin of replication recognition complex"/>
    <property type="evidence" value="ECO:0007669"/>
    <property type="project" value="TreeGrafter"/>
</dbReference>
<proteinExistence type="inferred from homology"/>
<sequence>MTARPSRNAAAPCSTDEVVAAVAARFPGREHEVDDLAEQLRCGNTKRSEVCLVHGPSATGKTAVVRALLQALGLPHAYFNCAESSRPRPLLSSLLHQLKGGKRLREDGYALPIKCDGLADFRLQLPAAVGRGGPAWLVLDKADRLAGSNLLAGLTRVGHDTGAQVSVLLLGRLGWATGRYVCETAGELWPKELFFEHYSFEQLIKIMERRRTRSSTIGGTAGEAFVYHQFLKQFVAAFCRTSNNLLDLQAACDKLFPLYVQPLHDGRKMQGPQLYKRINGEVQQVLQKLQLQQGGGGGAAALAGSAAGEGGVERGRASSFGLAFELPYVSKFLLLAAYIASRNKPASDRAVFDAGHSKRGRRNAQAHDRQVEAALEAKLRGPHSFPLERLLHIFYVIFAHHDAEEEKAQEEEEPEEGGSAGGGTSEAQRETRRVMQQAEVLYQVCSLVTLRLLDQCSGDVLDGQLYRCNLGEDMAQALAANVRLTLTDYLRLD</sequence>
<comment type="caution">
    <text evidence="11">The sequence shown here is derived from an EMBL/GenBank/DDBJ whole genome shotgun (WGS) entry which is preliminary data.</text>
</comment>
<dbReference type="PANTHER" id="PTHR12705:SF0">
    <property type="entry name" value="ORIGIN RECOGNITION COMPLEX SUBUNIT 5"/>
    <property type="match status" value="1"/>
</dbReference>
<dbReference type="GO" id="GO:0003688">
    <property type="term" value="F:DNA replication origin binding"/>
    <property type="evidence" value="ECO:0007669"/>
    <property type="project" value="TreeGrafter"/>
</dbReference>
<evidence type="ECO:0000256" key="4">
    <source>
        <dbReference type="ARBA" id="ARBA00022741"/>
    </source>
</evidence>
<evidence type="ECO:0000259" key="10">
    <source>
        <dbReference type="Pfam" id="PF21639"/>
    </source>
</evidence>
<dbReference type="InterPro" id="IPR020796">
    <property type="entry name" value="ORC5"/>
</dbReference>
<keyword evidence="6" id="KW-0539">Nucleus</keyword>
<evidence type="ECO:0000256" key="3">
    <source>
        <dbReference type="ARBA" id="ARBA00022705"/>
    </source>
</evidence>
<name>A0A2P6VF65_9CHLO</name>
<comment type="subcellular location">
    <subcellularLocation>
        <location evidence="1">Nucleus</location>
    </subcellularLocation>
</comment>
<dbReference type="SUPFAM" id="SSF52540">
    <property type="entry name" value="P-loop containing nucleoside triphosphate hydrolases"/>
    <property type="match status" value="1"/>
</dbReference>
<dbReference type="OrthoDB" id="365981at2759"/>
<dbReference type="InterPro" id="IPR047088">
    <property type="entry name" value="ORC5_C"/>
</dbReference>
<feature type="domain" description="Orc1-like AAA ATPase" evidence="8">
    <location>
        <begin position="25"/>
        <end position="158"/>
    </location>
</feature>
<protein>
    <submittedName>
        <fullName evidence="11">Origin recognition complex subunit 5</fullName>
    </submittedName>
</protein>
<feature type="domain" description="Origin recognition complex subunit 5 C-terminal" evidence="9">
    <location>
        <begin position="326"/>
        <end position="490"/>
    </location>
</feature>
<dbReference type="InterPro" id="IPR027417">
    <property type="entry name" value="P-loop_NTPase"/>
</dbReference>
<feature type="compositionally biased region" description="Acidic residues" evidence="7">
    <location>
        <begin position="407"/>
        <end position="416"/>
    </location>
</feature>
<evidence type="ECO:0000256" key="6">
    <source>
        <dbReference type="ARBA" id="ARBA00023242"/>
    </source>
</evidence>
<gene>
    <name evidence="11" type="ORF">C2E20_4079</name>
</gene>
<feature type="region of interest" description="Disordered" evidence="7">
    <location>
        <begin position="405"/>
        <end position="431"/>
    </location>
</feature>
<evidence type="ECO:0000313" key="12">
    <source>
        <dbReference type="Proteomes" id="UP000239649"/>
    </source>
</evidence>
<comment type="similarity">
    <text evidence="2">Belongs to the ORC5 family.</text>
</comment>
<dbReference type="STRING" id="554055.A0A2P6VF65"/>
<feature type="domain" description="ORC5 lid" evidence="10">
    <location>
        <begin position="227"/>
        <end position="275"/>
    </location>
</feature>
<keyword evidence="3" id="KW-0235">DNA replication</keyword>
<organism evidence="11 12">
    <name type="scientific">Micractinium conductrix</name>
    <dbReference type="NCBI Taxonomy" id="554055"/>
    <lineage>
        <taxon>Eukaryota</taxon>
        <taxon>Viridiplantae</taxon>
        <taxon>Chlorophyta</taxon>
        <taxon>core chlorophytes</taxon>
        <taxon>Trebouxiophyceae</taxon>
        <taxon>Chlorellales</taxon>
        <taxon>Chlorellaceae</taxon>
        <taxon>Chlorella clade</taxon>
        <taxon>Micractinium</taxon>
    </lineage>
</organism>
<evidence type="ECO:0000259" key="8">
    <source>
        <dbReference type="Pfam" id="PF13191"/>
    </source>
</evidence>
<accession>A0A2P6VF65</accession>
<dbReference type="Pfam" id="PF13191">
    <property type="entry name" value="AAA_16"/>
    <property type="match status" value="1"/>
</dbReference>
<keyword evidence="12" id="KW-1185">Reference proteome</keyword>
<dbReference type="PANTHER" id="PTHR12705">
    <property type="entry name" value="ORIGIN RECOGNITION COMPLEX SUBUNIT 5"/>
    <property type="match status" value="1"/>
</dbReference>
<keyword evidence="5" id="KW-0067">ATP-binding</keyword>